<name>A0ACC1YEM4_MELAZ</name>
<gene>
    <name evidence="1" type="ORF">OWV82_005775</name>
</gene>
<dbReference type="EMBL" id="CM051396">
    <property type="protein sequence ID" value="KAJ4722241.1"/>
    <property type="molecule type" value="Genomic_DNA"/>
</dbReference>
<sequence length="195" mass="20932">MASEVAAPPKSEATPPPPPPPVRENYFAVDVALRVLLFSATLVSLVVMVSSKQTELVILPGVPIRVRVPAKFNHSPAFIYFVAAMAVACLYSIITTLASISVVLKPEYSKKFLLHFAFWDALILGIVASATGAAGGVAYIGLKGNSHTGWMKVCPVYDKFCRHLGSSIAISLLAAVLLVLLSLLSSYSLYLRIRD</sequence>
<evidence type="ECO:0000313" key="2">
    <source>
        <dbReference type="Proteomes" id="UP001164539"/>
    </source>
</evidence>
<dbReference type="Proteomes" id="UP001164539">
    <property type="component" value="Chromosome 3"/>
</dbReference>
<organism evidence="1 2">
    <name type="scientific">Melia azedarach</name>
    <name type="common">Chinaberry tree</name>
    <dbReference type="NCBI Taxonomy" id="155640"/>
    <lineage>
        <taxon>Eukaryota</taxon>
        <taxon>Viridiplantae</taxon>
        <taxon>Streptophyta</taxon>
        <taxon>Embryophyta</taxon>
        <taxon>Tracheophyta</taxon>
        <taxon>Spermatophyta</taxon>
        <taxon>Magnoliopsida</taxon>
        <taxon>eudicotyledons</taxon>
        <taxon>Gunneridae</taxon>
        <taxon>Pentapetalae</taxon>
        <taxon>rosids</taxon>
        <taxon>malvids</taxon>
        <taxon>Sapindales</taxon>
        <taxon>Meliaceae</taxon>
        <taxon>Melia</taxon>
    </lineage>
</organism>
<protein>
    <submittedName>
        <fullName evidence="1">CASP-like protein</fullName>
    </submittedName>
</protein>
<evidence type="ECO:0000313" key="1">
    <source>
        <dbReference type="EMBL" id="KAJ4722241.1"/>
    </source>
</evidence>
<keyword evidence="2" id="KW-1185">Reference proteome</keyword>
<comment type="caution">
    <text evidence="1">The sequence shown here is derived from an EMBL/GenBank/DDBJ whole genome shotgun (WGS) entry which is preliminary data.</text>
</comment>
<proteinExistence type="predicted"/>
<reference evidence="1 2" key="1">
    <citation type="journal article" date="2023" name="Science">
        <title>Complex scaffold remodeling in plant triterpene biosynthesis.</title>
        <authorList>
            <person name="De La Pena R."/>
            <person name="Hodgson H."/>
            <person name="Liu J.C."/>
            <person name="Stephenson M.J."/>
            <person name="Martin A.C."/>
            <person name="Owen C."/>
            <person name="Harkess A."/>
            <person name="Leebens-Mack J."/>
            <person name="Jimenez L.E."/>
            <person name="Osbourn A."/>
            <person name="Sattely E.S."/>
        </authorList>
    </citation>
    <scope>NUCLEOTIDE SEQUENCE [LARGE SCALE GENOMIC DNA]</scope>
    <source>
        <strain evidence="2">cv. JPN11</strain>
        <tissue evidence="1">Leaf</tissue>
    </source>
</reference>
<accession>A0ACC1YEM4</accession>